<dbReference type="KEGG" id="blac:94352177"/>
<keyword evidence="1" id="KW-0175">Coiled coil</keyword>
<proteinExistence type="predicted"/>
<feature type="compositionally biased region" description="Basic and acidic residues" evidence="2">
    <location>
        <begin position="249"/>
        <end position="260"/>
    </location>
</feature>
<evidence type="ECO:0000256" key="1">
    <source>
        <dbReference type="SAM" id="Coils"/>
    </source>
</evidence>
<feature type="region of interest" description="Disordered" evidence="2">
    <location>
        <begin position="1"/>
        <end position="40"/>
    </location>
</feature>
<dbReference type="Proteomes" id="UP000294530">
    <property type="component" value="Unassembled WGS sequence"/>
</dbReference>
<feature type="coiled-coil region" evidence="1">
    <location>
        <begin position="82"/>
        <end position="161"/>
    </location>
</feature>
<evidence type="ECO:0000313" key="3">
    <source>
        <dbReference type="EMBL" id="TDH73600.1"/>
    </source>
</evidence>
<organism evidence="3 4">
    <name type="scientific">Bremia lactucae</name>
    <name type="common">Lettuce downy mildew</name>
    <dbReference type="NCBI Taxonomy" id="4779"/>
    <lineage>
        <taxon>Eukaryota</taxon>
        <taxon>Sar</taxon>
        <taxon>Stramenopiles</taxon>
        <taxon>Oomycota</taxon>
        <taxon>Peronosporomycetes</taxon>
        <taxon>Peronosporales</taxon>
        <taxon>Peronosporaceae</taxon>
        <taxon>Bremia</taxon>
    </lineage>
</organism>
<dbReference type="AlphaFoldDB" id="A0A976NZH8"/>
<dbReference type="OrthoDB" id="2535391at2759"/>
<accession>A0A976NZH8</accession>
<reference evidence="3 4" key="1">
    <citation type="journal article" date="2021" name="Genome Biol.">
        <title>AFLAP: assembly-free linkage analysis pipeline using k-mers from genome sequencing data.</title>
        <authorList>
            <person name="Fletcher K."/>
            <person name="Zhang L."/>
            <person name="Gil J."/>
            <person name="Han R."/>
            <person name="Cavanaugh K."/>
            <person name="Michelmore R."/>
        </authorList>
    </citation>
    <scope>NUCLEOTIDE SEQUENCE [LARGE SCALE GENOMIC DNA]</scope>
    <source>
        <strain evidence="3 4">SF5</strain>
    </source>
</reference>
<dbReference type="GeneID" id="94352177"/>
<dbReference type="EMBL" id="SHOA02000001">
    <property type="protein sequence ID" value="TDH73600.1"/>
    <property type="molecule type" value="Genomic_DNA"/>
</dbReference>
<keyword evidence="4" id="KW-1185">Reference proteome</keyword>
<feature type="compositionally biased region" description="Polar residues" evidence="2">
    <location>
        <begin position="226"/>
        <end position="242"/>
    </location>
</feature>
<evidence type="ECO:0000313" key="4">
    <source>
        <dbReference type="Proteomes" id="UP000294530"/>
    </source>
</evidence>
<name>A0A976NZH8_BRELC</name>
<comment type="caution">
    <text evidence="3">The sequence shown here is derived from an EMBL/GenBank/DDBJ whole genome shotgun (WGS) entry which is preliminary data.</text>
</comment>
<protein>
    <submittedName>
        <fullName evidence="3">Uncharacterized protein</fullName>
    </submittedName>
</protein>
<evidence type="ECO:0000256" key="2">
    <source>
        <dbReference type="SAM" id="MobiDB-lite"/>
    </source>
</evidence>
<gene>
    <name evidence="3" type="ORF">CCR75_008454</name>
</gene>
<sequence>MDDESRTSETSSVRNREKFHTASAIAESNGAGGGSSLSASHIRPQLRCNACWEPILPDAQSAETKNALTSTLDKEDCNVPPVALARRDLRNEEIRRQQAEEQKAFQVQHGEKYIQLKNYTDQLEAELRETKSKMQTLTTSNDELREAYKEKSRKCRNWEKMCKTLKGQRNARQFSSPPRSTIEGAGVGQHNGGALIPKATHFSRPSMRPLAKNNAIDASSPSMRISMANSNRLGTPHLSQRPNAGMFDRFLRPPIEEAQS</sequence>
<feature type="region of interest" description="Disordered" evidence="2">
    <location>
        <begin position="226"/>
        <end position="260"/>
    </location>
</feature>
<dbReference type="RefSeq" id="XP_067823098.1">
    <property type="nucleotide sequence ID" value="XM_067966506.1"/>
</dbReference>